<protein>
    <submittedName>
        <fullName evidence="1">Uncharacterized protein</fullName>
    </submittedName>
</protein>
<proteinExistence type="predicted"/>
<name>A0AB39UDQ3_9BIFI</name>
<sequence>MTFVIKDTDIARVALLGSIRDVAAQGAGLLELWPLQTALSLENDAKYTEDLQVRITREVARVLTGEDVTIADAEFVYEGATSIPGRPQSIVDATLAANEAYERMSEYSSTADTQLVMASAGELGVEWSQDEIRKIAEAIEVIGAYLTPDGNALDAVASVEAVSQRLASSLVAFSAMVQLLDISDERQCTKVLPCVLFLNELDERLGLPQIFLSGEQLHEFLDVLGNSKQKAVDAAQYLAPLIAGEWERHRDKVLWDPDQAKKDAKAEDERKNREALAAKFAHVKDDEGKESVEL</sequence>
<accession>A0AB39UDQ3</accession>
<reference evidence="1" key="1">
    <citation type="submission" date="2023-07" db="EMBL/GenBank/DDBJ databases">
        <title>Bifidobacterium aquikefiriaerophilum sp. nov. and Bifidobacterium eccum sp. nov., isolated from water kefir.</title>
        <authorList>
            <person name="Breselge S."/>
            <person name="Bellassi P."/>
            <person name="Barcenilla C."/>
            <person name="Alvarez-Ordonez A."/>
            <person name="Morelli L."/>
            <person name="Cotter P.D."/>
        </authorList>
    </citation>
    <scope>NUCLEOTIDE SEQUENCE</scope>
    <source>
        <strain evidence="2">WK013_4_14</strain>
        <strain evidence="1">WK048_4_13</strain>
    </source>
</reference>
<evidence type="ECO:0000313" key="1">
    <source>
        <dbReference type="EMBL" id="XDS46800.1"/>
    </source>
</evidence>
<dbReference type="EMBL" id="CP129682">
    <property type="protein sequence ID" value="XDS48493.1"/>
    <property type="molecule type" value="Genomic_DNA"/>
</dbReference>
<evidence type="ECO:0000313" key="2">
    <source>
        <dbReference type="EMBL" id="XDS48493.1"/>
    </source>
</evidence>
<gene>
    <name evidence="2" type="ORF">QN216_09235</name>
    <name evidence="1" type="ORF">QN217_01230</name>
</gene>
<dbReference type="RefSeq" id="WP_369342718.1">
    <property type="nucleotide sequence ID" value="NZ_CP129675.1"/>
</dbReference>
<dbReference type="EMBL" id="CP129675">
    <property type="protein sequence ID" value="XDS46800.1"/>
    <property type="molecule type" value="Genomic_DNA"/>
</dbReference>
<dbReference type="AlphaFoldDB" id="A0AB39UDQ3"/>
<organism evidence="1">
    <name type="scientific">Bifidobacterium fermentum</name>
    <dbReference type="NCBI Taxonomy" id="3059035"/>
    <lineage>
        <taxon>Bacteria</taxon>
        <taxon>Bacillati</taxon>
        <taxon>Actinomycetota</taxon>
        <taxon>Actinomycetes</taxon>
        <taxon>Bifidobacteriales</taxon>
        <taxon>Bifidobacteriaceae</taxon>
        <taxon>Bifidobacterium</taxon>
    </lineage>
</organism>